<proteinExistence type="predicted"/>
<keyword evidence="2" id="KW-1185">Reference proteome</keyword>
<dbReference type="EMBL" id="CM034395">
    <property type="protein sequence ID" value="KAJ0178790.1"/>
    <property type="molecule type" value="Genomic_DNA"/>
</dbReference>
<evidence type="ECO:0000313" key="1">
    <source>
        <dbReference type="EMBL" id="KAJ0178790.1"/>
    </source>
</evidence>
<dbReference type="Proteomes" id="UP000824533">
    <property type="component" value="Linkage Group LG09"/>
</dbReference>
<reference evidence="1 2" key="1">
    <citation type="journal article" date="2021" name="Front. Genet.">
        <title>Chromosome-Level Genome Assembly Reveals Significant Gene Expansion in the Toll and IMD Signaling Pathways of Dendrolimus kikuchii.</title>
        <authorList>
            <person name="Zhou J."/>
            <person name="Wu P."/>
            <person name="Xiong Z."/>
            <person name="Liu N."/>
            <person name="Zhao N."/>
            <person name="Ji M."/>
            <person name="Qiu Y."/>
            <person name="Yang B."/>
        </authorList>
    </citation>
    <scope>NUCLEOTIDE SEQUENCE [LARGE SCALE GENOMIC DNA]</scope>
    <source>
        <strain evidence="1">Ann1</strain>
    </source>
</reference>
<evidence type="ECO:0000313" key="2">
    <source>
        <dbReference type="Proteomes" id="UP000824533"/>
    </source>
</evidence>
<name>A0ACC1D4S5_9NEOP</name>
<protein>
    <submittedName>
        <fullName evidence="1">Uncharacterized protein</fullName>
    </submittedName>
</protein>
<organism evidence="1 2">
    <name type="scientific">Dendrolimus kikuchii</name>
    <dbReference type="NCBI Taxonomy" id="765133"/>
    <lineage>
        <taxon>Eukaryota</taxon>
        <taxon>Metazoa</taxon>
        <taxon>Ecdysozoa</taxon>
        <taxon>Arthropoda</taxon>
        <taxon>Hexapoda</taxon>
        <taxon>Insecta</taxon>
        <taxon>Pterygota</taxon>
        <taxon>Neoptera</taxon>
        <taxon>Endopterygota</taxon>
        <taxon>Lepidoptera</taxon>
        <taxon>Glossata</taxon>
        <taxon>Ditrysia</taxon>
        <taxon>Bombycoidea</taxon>
        <taxon>Lasiocampidae</taxon>
        <taxon>Dendrolimus</taxon>
    </lineage>
</organism>
<accession>A0ACC1D4S5</accession>
<gene>
    <name evidence="1" type="ORF">K1T71_005565</name>
</gene>
<comment type="caution">
    <text evidence="1">The sequence shown here is derived from an EMBL/GenBank/DDBJ whole genome shotgun (WGS) entry which is preliminary data.</text>
</comment>
<sequence>MSAMCSFTPLQPLSCNQIRAFVDGHNYRRLQLAKGTVWDNELAAKAASWAAKDVKGHNPNRAVGRFNTGENIHWFSTSDKKFVFNPDAALGSWFAEHKNYKFSPVQWSDFKRAQDNQIGHYTQMAWSDTVYFGCALGEKIDGIWKKIKVVCNYGPAGNYIGQTPYKTNGRTSDKLVCTLDNCSRPYGDRC</sequence>